<dbReference type="Pfam" id="PF06299">
    <property type="entry name" value="DUF1045"/>
    <property type="match status" value="1"/>
</dbReference>
<dbReference type="AlphaFoldDB" id="A0A9X1SZE3"/>
<dbReference type="Gene3D" id="3.90.1140.10">
    <property type="entry name" value="Cyclic phosphodiesterase"/>
    <property type="match status" value="1"/>
</dbReference>
<organism evidence="1 2">
    <name type="scientific">Rhizobium quercicola</name>
    <dbReference type="NCBI Taxonomy" id="2901226"/>
    <lineage>
        <taxon>Bacteria</taxon>
        <taxon>Pseudomonadati</taxon>
        <taxon>Pseudomonadota</taxon>
        <taxon>Alphaproteobacteria</taxon>
        <taxon>Hyphomicrobiales</taxon>
        <taxon>Rhizobiaceae</taxon>
        <taxon>Rhizobium/Agrobacterium group</taxon>
        <taxon>Rhizobium</taxon>
    </lineage>
</organism>
<keyword evidence="2" id="KW-1185">Reference proteome</keyword>
<reference evidence="1" key="1">
    <citation type="submission" date="2021-12" db="EMBL/GenBank/DDBJ databases">
        <authorList>
            <person name="Li Y."/>
        </authorList>
    </citation>
    <scope>NUCLEOTIDE SEQUENCE</scope>
    <source>
        <strain evidence="1">DKSPLA3</strain>
    </source>
</reference>
<comment type="caution">
    <text evidence="1">The sequence shown here is derived from an EMBL/GenBank/DDBJ whole genome shotgun (WGS) entry which is preliminary data.</text>
</comment>
<name>A0A9X1SZE3_9HYPH</name>
<dbReference type="RefSeq" id="WP_231812141.1">
    <property type="nucleotide sequence ID" value="NZ_JAJOZR010000002.1"/>
</dbReference>
<dbReference type="PIRSF" id="PIRSF033328">
    <property type="entry name" value="Phest_Mll4975"/>
    <property type="match status" value="1"/>
</dbReference>
<gene>
    <name evidence="1" type="ORF">LRX75_04015</name>
</gene>
<accession>A0A9X1SZE3</accession>
<dbReference type="EMBL" id="JAJOZR010000002">
    <property type="protein sequence ID" value="MCD7108206.1"/>
    <property type="molecule type" value="Genomic_DNA"/>
</dbReference>
<protein>
    <submittedName>
        <fullName evidence="1">DUF1045 domain-containing protein</fullName>
    </submittedName>
</protein>
<dbReference type="Proteomes" id="UP001139089">
    <property type="component" value="Unassembled WGS sequence"/>
</dbReference>
<sequence length="235" mass="25769">MRYALYFTPPKDDALTLAAAAWLSRDAFLDGRVPTPEVPGFTTEELGALTAEPRRYGFHATLKAPFALAPGRTEAELLAALDEFSAECAPFEIPSLTLGQLGPFFALVPGAPCEALSRFAAETVRRFEPFRAALSAEDIARRKPETLPPAQRENLENWGYPYVFDEFRFHMTLTDAVSQERRPAVRAALEEAFAGFLGKPLPVTALALFVEPKRGSPFTVHSLMPLGDAAIEGDR</sequence>
<evidence type="ECO:0000313" key="2">
    <source>
        <dbReference type="Proteomes" id="UP001139089"/>
    </source>
</evidence>
<dbReference type="InterPro" id="IPR009389">
    <property type="entry name" value="DUF1045"/>
</dbReference>
<evidence type="ECO:0000313" key="1">
    <source>
        <dbReference type="EMBL" id="MCD7108206.1"/>
    </source>
</evidence>
<dbReference type="NCBIfam" id="TIGR03223">
    <property type="entry name" value="Phn_opern_protn"/>
    <property type="match status" value="1"/>
</dbReference>
<proteinExistence type="predicted"/>